<comment type="cofactor">
    <cofactor evidence="2">
        <name>Zn(2+)</name>
        <dbReference type="ChEBI" id="CHEBI:29105"/>
    </cofactor>
    <text evidence="2">Binds 1 zinc ion per subunit.</text>
</comment>
<dbReference type="PATRIC" id="fig|517011.3.peg.2760"/>
<dbReference type="CDD" id="cd00305">
    <property type="entry name" value="Cu-Zn_Superoxide_Dismutase"/>
    <property type="match status" value="1"/>
</dbReference>
<dbReference type="EC" id="1.15.1.1" evidence="2"/>
<dbReference type="PROSITE" id="PS00332">
    <property type="entry name" value="SOD_CU_ZN_2"/>
    <property type="match status" value="1"/>
</dbReference>
<dbReference type="PANTHER" id="PTHR10003">
    <property type="entry name" value="SUPEROXIDE DISMUTASE CU-ZN -RELATED"/>
    <property type="match status" value="1"/>
</dbReference>
<sequence>MRLIHTSLFVAVAALGLSACNKQPENATDTVAPATPAEATATTTPAEAPPPMTGPTADTAATATAVAELAPTQGNETKGSVSFKLVDGRVHVTGQVTGLKPGSEHGFHIHEKGDCSAPDGNSAGGHFNPGTQDHGSVASEPHHGGDMPNITANAEGVATIDAPVSTNVNIGKGDGFDIIGRGLIVHADADDYKTQPTGNAGARLACAVIKAP</sequence>
<organism evidence="5 6">
    <name type="scientific">Stenotrophomonas chelatiphaga</name>
    <dbReference type="NCBI Taxonomy" id="517011"/>
    <lineage>
        <taxon>Bacteria</taxon>
        <taxon>Pseudomonadati</taxon>
        <taxon>Pseudomonadota</taxon>
        <taxon>Gammaproteobacteria</taxon>
        <taxon>Lysobacterales</taxon>
        <taxon>Lysobacteraceae</taxon>
        <taxon>Stenotrophomonas</taxon>
    </lineage>
</organism>
<keyword evidence="2" id="KW-0560">Oxidoreductase</keyword>
<reference evidence="5 6" key="1">
    <citation type="submission" date="2015-05" db="EMBL/GenBank/DDBJ databases">
        <title>Genome sequencing and analysis of members of genus Stenotrophomonas.</title>
        <authorList>
            <person name="Patil P.P."/>
            <person name="Midha S."/>
            <person name="Patil P.B."/>
        </authorList>
    </citation>
    <scope>NUCLEOTIDE SEQUENCE [LARGE SCALE GENOMIC DNA]</scope>
    <source>
        <strain evidence="5 6">DSM 21508</strain>
    </source>
</reference>
<evidence type="ECO:0000259" key="4">
    <source>
        <dbReference type="Pfam" id="PF00080"/>
    </source>
</evidence>
<evidence type="ECO:0000256" key="2">
    <source>
        <dbReference type="RuleBase" id="RU000393"/>
    </source>
</evidence>
<dbReference type="PRINTS" id="PR00068">
    <property type="entry name" value="CUZNDISMTASE"/>
</dbReference>
<comment type="catalytic activity">
    <reaction evidence="2">
        <text>2 superoxide + 2 H(+) = H2O2 + O2</text>
        <dbReference type="Rhea" id="RHEA:20696"/>
        <dbReference type="ChEBI" id="CHEBI:15378"/>
        <dbReference type="ChEBI" id="CHEBI:15379"/>
        <dbReference type="ChEBI" id="CHEBI:16240"/>
        <dbReference type="ChEBI" id="CHEBI:18421"/>
        <dbReference type="EC" id="1.15.1.1"/>
    </reaction>
</comment>
<dbReference type="InterPro" id="IPR018152">
    <property type="entry name" value="SOD_Cu/Zn_BS"/>
</dbReference>
<dbReference type="EMBL" id="LDJK01000068">
    <property type="protein sequence ID" value="KRG72760.1"/>
    <property type="molecule type" value="Genomic_DNA"/>
</dbReference>
<evidence type="ECO:0000313" key="6">
    <source>
        <dbReference type="Proteomes" id="UP000051386"/>
    </source>
</evidence>
<feature type="region of interest" description="Disordered" evidence="3">
    <location>
        <begin position="118"/>
        <end position="144"/>
    </location>
</feature>
<dbReference type="PROSITE" id="PS51257">
    <property type="entry name" value="PROKAR_LIPOPROTEIN"/>
    <property type="match status" value="1"/>
</dbReference>
<proteinExistence type="inferred from homology"/>
<dbReference type="PROSITE" id="PS00087">
    <property type="entry name" value="SOD_CU_ZN_1"/>
    <property type="match status" value="1"/>
</dbReference>
<comment type="similarity">
    <text evidence="1 2">Belongs to the Cu-Zn superoxide dismutase family.</text>
</comment>
<evidence type="ECO:0000313" key="5">
    <source>
        <dbReference type="EMBL" id="KRG72760.1"/>
    </source>
</evidence>
<dbReference type="InterPro" id="IPR036423">
    <property type="entry name" value="SOD-like_Cu/Zn_dom_sf"/>
</dbReference>
<name>A0A0R0D6B3_9GAMM</name>
<dbReference type="Pfam" id="PF00080">
    <property type="entry name" value="Sod_Cu"/>
    <property type="match status" value="1"/>
</dbReference>
<dbReference type="InterPro" id="IPR024134">
    <property type="entry name" value="SOD_Cu/Zn_/chaperone"/>
</dbReference>
<keyword evidence="2" id="KW-0479">Metal-binding</keyword>
<dbReference type="GO" id="GO:0005507">
    <property type="term" value="F:copper ion binding"/>
    <property type="evidence" value="ECO:0007669"/>
    <property type="project" value="InterPro"/>
</dbReference>
<keyword evidence="2" id="KW-0862">Zinc</keyword>
<protein>
    <recommendedName>
        <fullName evidence="2">Superoxide dismutase [Cu-Zn]</fullName>
        <ecNumber evidence="2">1.15.1.1</ecNumber>
    </recommendedName>
</protein>
<comment type="caution">
    <text evidence="5">The sequence shown here is derived from an EMBL/GenBank/DDBJ whole genome shotgun (WGS) entry which is preliminary data.</text>
</comment>
<dbReference type="RefSeq" id="WP_057509248.1">
    <property type="nucleotide sequence ID" value="NZ_LDJK01000068.1"/>
</dbReference>
<keyword evidence="2" id="KW-0186">Copper</keyword>
<feature type="compositionally biased region" description="Low complexity" evidence="3">
    <location>
        <begin position="27"/>
        <end position="46"/>
    </location>
</feature>
<feature type="region of interest" description="Disordered" evidence="3">
    <location>
        <begin position="24"/>
        <end position="58"/>
    </location>
</feature>
<dbReference type="Gene3D" id="2.60.40.200">
    <property type="entry name" value="Superoxide dismutase, copper/zinc binding domain"/>
    <property type="match status" value="1"/>
</dbReference>
<accession>A0A0R0D6B3</accession>
<comment type="cofactor">
    <cofactor evidence="2">
        <name>Cu cation</name>
        <dbReference type="ChEBI" id="CHEBI:23378"/>
    </cofactor>
    <text evidence="2">Binds 1 copper ion per subunit.</text>
</comment>
<dbReference type="InterPro" id="IPR001424">
    <property type="entry name" value="SOD_Cu_Zn_dom"/>
</dbReference>
<comment type="function">
    <text evidence="2">Destroys radicals which are normally produced within the cells and which are toxic to biological systems.</text>
</comment>
<feature type="domain" description="Superoxide dismutase copper/zinc binding" evidence="4">
    <location>
        <begin position="78"/>
        <end position="209"/>
    </location>
</feature>
<keyword evidence="6" id="KW-1185">Reference proteome</keyword>
<dbReference type="Proteomes" id="UP000051386">
    <property type="component" value="Unassembled WGS sequence"/>
</dbReference>
<dbReference type="AlphaFoldDB" id="A0A0R0D6B3"/>
<dbReference type="GO" id="GO:0004784">
    <property type="term" value="F:superoxide dismutase activity"/>
    <property type="evidence" value="ECO:0007669"/>
    <property type="project" value="UniProtKB-EC"/>
</dbReference>
<evidence type="ECO:0000256" key="1">
    <source>
        <dbReference type="ARBA" id="ARBA00010457"/>
    </source>
</evidence>
<gene>
    <name evidence="5" type="ORF">ABB28_14190</name>
</gene>
<dbReference type="SUPFAM" id="SSF49329">
    <property type="entry name" value="Cu,Zn superoxide dismutase-like"/>
    <property type="match status" value="1"/>
</dbReference>
<evidence type="ECO:0000256" key="3">
    <source>
        <dbReference type="SAM" id="MobiDB-lite"/>
    </source>
</evidence>